<feature type="transmembrane region" description="Helical" evidence="8">
    <location>
        <begin position="7"/>
        <end position="35"/>
    </location>
</feature>
<organism evidence="10">
    <name type="scientific">Vecturithrix granuli</name>
    <dbReference type="NCBI Taxonomy" id="1499967"/>
    <lineage>
        <taxon>Bacteria</taxon>
        <taxon>Candidatus Moduliflexota</taxon>
        <taxon>Candidatus Vecturitrichia</taxon>
        <taxon>Candidatus Vecturitrichales</taxon>
        <taxon>Candidatus Vecturitrichaceae</taxon>
        <taxon>Candidatus Vecturithrix</taxon>
    </lineage>
</organism>
<dbReference type="EMBL" id="DF820464">
    <property type="protein sequence ID" value="GAK55693.1"/>
    <property type="molecule type" value="Genomic_DNA"/>
</dbReference>
<dbReference type="CDD" id="cd06261">
    <property type="entry name" value="TM_PBP2"/>
    <property type="match status" value="1"/>
</dbReference>
<name>A0A081BTN8_VECG1</name>
<dbReference type="AlphaFoldDB" id="A0A081BTN8"/>
<protein>
    <submittedName>
        <fullName evidence="10">Binding-protein-dependent transport systems inner membrane component</fullName>
    </submittedName>
</protein>
<evidence type="ECO:0000256" key="3">
    <source>
        <dbReference type="ARBA" id="ARBA00022448"/>
    </source>
</evidence>
<evidence type="ECO:0000256" key="2">
    <source>
        <dbReference type="ARBA" id="ARBA00007069"/>
    </source>
</evidence>
<dbReference type="eggNOG" id="COG1176">
    <property type="taxonomic scope" value="Bacteria"/>
</dbReference>
<keyword evidence="7 8" id="KW-0472">Membrane</keyword>
<evidence type="ECO:0000256" key="5">
    <source>
        <dbReference type="ARBA" id="ARBA00022692"/>
    </source>
</evidence>
<dbReference type="InterPro" id="IPR035906">
    <property type="entry name" value="MetI-like_sf"/>
</dbReference>
<feature type="transmembrane region" description="Helical" evidence="8">
    <location>
        <begin position="193"/>
        <end position="215"/>
    </location>
</feature>
<feature type="transmembrane region" description="Helical" evidence="8">
    <location>
        <begin position="99"/>
        <end position="122"/>
    </location>
</feature>
<dbReference type="PANTHER" id="PTHR42929">
    <property type="entry name" value="INNER MEMBRANE ABC TRANSPORTER PERMEASE PROTEIN YDCU-RELATED-RELATED"/>
    <property type="match status" value="1"/>
</dbReference>
<dbReference type="GO" id="GO:0055085">
    <property type="term" value="P:transmembrane transport"/>
    <property type="evidence" value="ECO:0007669"/>
    <property type="project" value="InterPro"/>
</dbReference>
<dbReference type="SUPFAM" id="SSF161098">
    <property type="entry name" value="MetI-like"/>
    <property type="match status" value="1"/>
</dbReference>
<dbReference type="GO" id="GO:0005886">
    <property type="term" value="C:plasma membrane"/>
    <property type="evidence" value="ECO:0007669"/>
    <property type="project" value="UniProtKB-SubCell"/>
</dbReference>
<dbReference type="Pfam" id="PF00528">
    <property type="entry name" value="BPD_transp_1"/>
    <property type="match status" value="1"/>
</dbReference>
<dbReference type="PROSITE" id="PS50928">
    <property type="entry name" value="ABC_TM1"/>
    <property type="match status" value="1"/>
</dbReference>
<dbReference type="PANTHER" id="PTHR42929:SF1">
    <property type="entry name" value="INNER MEMBRANE ABC TRANSPORTER PERMEASE PROTEIN YDCU-RELATED"/>
    <property type="match status" value="1"/>
</dbReference>
<comment type="similarity">
    <text evidence="2">Belongs to the binding-protein-dependent transport system permease family. CysTW subfamily.</text>
</comment>
<dbReference type="STRING" id="1499967.U27_02650"/>
<evidence type="ECO:0000313" key="10">
    <source>
        <dbReference type="EMBL" id="GAK55693.1"/>
    </source>
</evidence>
<reference evidence="10" key="1">
    <citation type="journal article" date="2015" name="PeerJ">
        <title>First genomic representation of candidate bacterial phylum KSB3 points to enhanced environmental sensing as a trigger of wastewater bulking.</title>
        <authorList>
            <person name="Sekiguchi Y."/>
            <person name="Ohashi A."/>
            <person name="Parks D.H."/>
            <person name="Yamauchi T."/>
            <person name="Tyson G.W."/>
            <person name="Hugenholtz P."/>
        </authorList>
    </citation>
    <scope>NUCLEOTIDE SEQUENCE [LARGE SCALE GENOMIC DNA]</scope>
</reference>
<keyword evidence="3 8" id="KW-0813">Transport</keyword>
<evidence type="ECO:0000313" key="11">
    <source>
        <dbReference type="Proteomes" id="UP000030661"/>
    </source>
</evidence>
<gene>
    <name evidence="10" type="ORF">U27_02650</name>
</gene>
<proteinExistence type="inferred from homology"/>
<dbReference type="Gene3D" id="1.10.3720.10">
    <property type="entry name" value="MetI-like"/>
    <property type="match status" value="1"/>
</dbReference>
<keyword evidence="11" id="KW-1185">Reference proteome</keyword>
<evidence type="ECO:0000256" key="4">
    <source>
        <dbReference type="ARBA" id="ARBA00022475"/>
    </source>
</evidence>
<keyword evidence="6 8" id="KW-1133">Transmembrane helix</keyword>
<comment type="subcellular location">
    <subcellularLocation>
        <location evidence="1 8">Cell membrane</location>
        <topology evidence="1 8">Multi-pass membrane protein</topology>
    </subcellularLocation>
</comment>
<evidence type="ECO:0000256" key="1">
    <source>
        <dbReference type="ARBA" id="ARBA00004651"/>
    </source>
</evidence>
<dbReference type="Proteomes" id="UP000030661">
    <property type="component" value="Unassembled WGS sequence"/>
</dbReference>
<keyword evidence="4" id="KW-1003">Cell membrane</keyword>
<feature type="transmembrane region" description="Helical" evidence="8">
    <location>
        <begin position="251"/>
        <end position="271"/>
    </location>
</feature>
<feature type="transmembrane region" description="Helical" evidence="8">
    <location>
        <begin position="59"/>
        <end position="87"/>
    </location>
</feature>
<keyword evidence="5 8" id="KW-0812">Transmembrane</keyword>
<evidence type="ECO:0000256" key="7">
    <source>
        <dbReference type="ARBA" id="ARBA00023136"/>
    </source>
</evidence>
<sequence>MKRTLGLWGLLFPAGFWLLFFFILPLGLIVVYSFAQRGLYGGIDWVFTWENYTRAIDPLYFIIFWRSLGIALFTTVFCLLCGYPLAYFIAFAAPRLKNILLILLIIPFWTNFLIRTYAWIVILQDQGVINASLLHFGIIREPLSLLYNTKAVMIGMLYGYLPFMVLPIYASLEKLHPPLLEASMDLGANRLKTFFHITVPLTLPGIVAGIILVFVPTIGEFIIPDILGGAKTILIGNIVTNQFLTARDWPFGSAMTMILVAFVLIGLSIFFRFSNNGEFLG</sequence>
<dbReference type="HOGENOM" id="CLU_016047_18_3_0"/>
<accession>A0A081BTN8</accession>
<dbReference type="InterPro" id="IPR000515">
    <property type="entry name" value="MetI-like"/>
</dbReference>
<evidence type="ECO:0000259" key="9">
    <source>
        <dbReference type="PROSITE" id="PS50928"/>
    </source>
</evidence>
<evidence type="ECO:0000256" key="6">
    <source>
        <dbReference type="ARBA" id="ARBA00022989"/>
    </source>
</evidence>
<evidence type="ECO:0000256" key="8">
    <source>
        <dbReference type="RuleBase" id="RU363032"/>
    </source>
</evidence>
<feature type="domain" description="ABC transmembrane type-1" evidence="9">
    <location>
        <begin position="64"/>
        <end position="270"/>
    </location>
</feature>
<feature type="transmembrane region" description="Helical" evidence="8">
    <location>
        <begin position="151"/>
        <end position="172"/>
    </location>
</feature>